<reference evidence="1" key="1">
    <citation type="journal article" date="2020" name="Nature">
        <title>Giant virus diversity and host interactions through global metagenomics.</title>
        <authorList>
            <person name="Schulz F."/>
            <person name="Roux S."/>
            <person name="Paez-Espino D."/>
            <person name="Jungbluth S."/>
            <person name="Walsh D.A."/>
            <person name="Denef V.J."/>
            <person name="McMahon K.D."/>
            <person name="Konstantinidis K.T."/>
            <person name="Eloe-Fadrosh E.A."/>
            <person name="Kyrpides N.C."/>
            <person name="Woyke T."/>
        </authorList>
    </citation>
    <scope>NUCLEOTIDE SEQUENCE</scope>
    <source>
        <strain evidence="1">GVMAG-S-1102244-55</strain>
    </source>
</reference>
<accession>A0A6C0KB39</accession>
<dbReference type="AlphaFoldDB" id="A0A6C0KB39"/>
<sequence>MSEPEYVMLNPVCSVIDDRNVWRRTQEPYVDFNHHIRWRTEFYPVKCYLKDIDITNIKDYALDKFLK</sequence>
<proteinExistence type="predicted"/>
<evidence type="ECO:0000313" key="1">
    <source>
        <dbReference type="EMBL" id="QHU14889.1"/>
    </source>
</evidence>
<dbReference type="EMBL" id="MN740847">
    <property type="protein sequence ID" value="QHU14889.1"/>
    <property type="molecule type" value="Genomic_DNA"/>
</dbReference>
<protein>
    <submittedName>
        <fullName evidence="1">Uncharacterized protein</fullName>
    </submittedName>
</protein>
<name>A0A6C0KB39_9ZZZZ</name>
<organism evidence="1">
    <name type="scientific">viral metagenome</name>
    <dbReference type="NCBI Taxonomy" id="1070528"/>
    <lineage>
        <taxon>unclassified sequences</taxon>
        <taxon>metagenomes</taxon>
        <taxon>organismal metagenomes</taxon>
    </lineage>
</organism>